<proteinExistence type="predicted"/>
<protein>
    <submittedName>
        <fullName evidence="1">41317_t:CDS:1</fullName>
    </submittedName>
</protein>
<dbReference type="Proteomes" id="UP000789901">
    <property type="component" value="Unassembled WGS sequence"/>
</dbReference>
<organism evidence="1 2">
    <name type="scientific">Gigaspora margarita</name>
    <dbReference type="NCBI Taxonomy" id="4874"/>
    <lineage>
        <taxon>Eukaryota</taxon>
        <taxon>Fungi</taxon>
        <taxon>Fungi incertae sedis</taxon>
        <taxon>Mucoromycota</taxon>
        <taxon>Glomeromycotina</taxon>
        <taxon>Glomeromycetes</taxon>
        <taxon>Diversisporales</taxon>
        <taxon>Gigasporaceae</taxon>
        <taxon>Gigaspora</taxon>
    </lineage>
</organism>
<name>A0ABN7VMZ4_GIGMA</name>
<sequence length="438" mass="50962">LPQVYFPTIELLRKSVLKTAVKKYTDELNDAITMCKHQKLSTIIKKLEQISQRFSKIPQGQRKEMFSEAYQVEKRRHEEQERQQNLEIIRKNIAEIINNCINAVNAGCSMKVEGVLNEVHRCLEQLDLTSIDSSDPIASGIIDISEGVDSVVDELSVETKQVLEEIELSELEFSEKIIRILDEFINTYELLEPNFDPVLGNSVTFPRDENNLDEHRVLLTTFDLLEGLLRPLLDEGEYSENSYVIHAVSRVVDPIFNYYKWNLKRLWYNTLASCANSAEMFKLSHFYYRPDLQVLLMLDSDKWELVFTEISQDGFDTRFYELINEKVVDADEAKYLINELLQIPFIGIQVISNRVLVFGIDFYNNSFYCSFRICEYTIPLRVSDHQVVEDFLKSSLKVKCYLEKIVDNFVQIKDRIYHLPNMVGNERPGSSMSMSTTF</sequence>
<accession>A0ABN7VMZ4</accession>
<keyword evidence="2" id="KW-1185">Reference proteome</keyword>
<feature type="non-terminal residue" evidence="1">
    <location>
        <position position="1"/>
    </location>
</feature>
<evidence type="ECO:0000313" key="1">
    <source>
        <dbReference type="EMBL" id="CAG8787660.1"/>
    </source>
</evidence>
<dbReference type="EMBL" id="CAJVQB010018449">
    <property type="protein sequence ID" value="CAG8787660.1"/>
    <property type="molecule type" value="Genomic_DNA"/>
</dbReference>
<comment type="caution">
    <text evidence="1">The sequence shown here is derived from an EMBL/GenBank/DDBJ whole genome shotgun (WGS) entry which is preliminary data.</text>
</comment>
<reference evidence="1 2" key="1">
    <citation type="submission" date="2021-06" db="EMBL/GenBank/DDBJ databases">
        <authorList>
            <person name="Kallberg Y."/>
            <person name="Tangrot J."/>
            <person name="Rosling A."/>
        </authorList>
    </citation>
    <scope>NUCLEOTIDE SEQUENCE [LARGE SCALE GENOMIC DNA]</scope>
    <source>
        <strain evidence="1 2">120-4 pot B 10/14</strain>
    </source>
</reference>
<evidence type="ECO:0000313" key="2">
    <source>
        <dbReference type="Proteomes" id="UP000789901"/>
    </source>
</evidence>
<gene>
    <name evidence="1" type="ORF">GMARGA_LOCUS20714</name>
</gene>